<reference evidence="1" key="1">
    <citation type="journal article" date="2014" name="Front. Microbiol.">
        <title>High frequency of phylogenetically diverse reductive dehalogenase-homologous genes in deep subseafloor sedimentary metagenomes.</title>
        <authorList>
            <person name="Kawai M."/>
            <person name="Futagami T."/>
            <person name="Toyoda A."/>
            <person name="Takaki Y."/>
            <person name="Nishi S."/>
            <person name="Hori S."/>
            <person name="Arai W."/>
            <person name="Tsubouchi T."/>
            <person name="Morono Y."/>
            <person name="Uchiyama I."/>
            <person name="Ito T."/>
            <person name="Fujiyama A."/>
            <person name="Inagaki F."/>
            <person name="Takami H."/>
        </authorList>
    </citation>
    <scope>NUCLEOTIDE SEQUENCE</scope>
    <source>
        <strain evidence="1">Expedition CK06-06</strain>
    </source>
</reference>
<accession>X1D1L0</accession>
<organism evidence="1">
    <name type="scientific">marine sediment metagenome</name>
    <dbReference type="NCBI Taxonomy" id="412755"/>
    <lineage>
        <taxon>unclassified sequences</taxon>
        <taxon>metagenomes</taxon>
        <taxon>ecological metagenomes</taxon>
    </lineage>
</organism>
<feature type="non-terminal residue" evidence="1">
    <location>
        <position position="1"/>
    </location>
</feature>
<dbReference type="Gene3D" id="1.20.1600.10">
    <property type="entry name" value="Outer membrane efflux proteins (OEP)"/>
    <property type="match status" value="1"/>
</dbReference>
<proteinExistence type="predicted"/>
<dbReference type="SUPFAM" id="SSF56954">
    <property type="entry name" value="Outer membrane efflux proteins (OEP)"/>
    <property type="match status" value="1"/>
</dbReference>
<dbReference type="InterPro" id="IPR003423">
    <property type="entry name" value="OMP_efflux"/>
</dbReference>
<protein>
    <recommendedName>
        <fullName evidence="2">Outer membrane efflux protein</fullName>
    </recommendedName>
</protein>
<dbReference type="GO" id="GO:0015562">
    <property type="term" value="F:efflux transmembrane transporter activity"/>
    <property type="evidence" value="ECO:0007669"/>
    <property type="project" value="InterPro"/>
</dbReference>
<dbReference type="InterPro" id="IPR010131">
    <property type="entry name" value="MdtP/NodT-like"/>
</dbReference>
<sequence length="179" mass="19217">LIAAERRVAAAFFASEEARLARLPSFSLTGVAGTTALTNELTQLSAGLFAPIFTGGALKAQVEIANTNQQAAIAAYGLTLLTAYSEVENALNNEKLFAEREQFLQKAVTDNSAAMELTKEQFDVGRVDMLSVLQIQARVLAARSALIGIRNQRLVQRVNLHLALGGSFESPEKPEGVNQ</sequence>
<gene>
    <name evidence="1" type="ORF">S01H4_46167</name>
</gene>
<dbReference type="AlphaFoldDB" id="X1D1L0"/>
<dbReference type="EMBL" id="BART01025773">
    <property type="protein sequence ID" value="GAG90391.1"/>
    <property type="molecule type" value="Genomic_DNA"/>
</dbReference>
<dbReference type="Pfam" id="PF02321">
    <property type="entry name" value="OEP"/>
    <property type="match status" value="1"/>
</dbReference>
<evidence type="ECO:0000313" key="1">
    <source>
        <dbReference type="EMBL" id="GAG90391.1"/>
    </source>
</evidence>
<comment type="caution">
    <text evidence="1">The sequence shown here is derived from an EMBL/GenBank/DDBJ whole genome shotgun (WGS) entry which is preliminary data.</text>
</comment>
<name>X1D1L0_9ZZZZ</name>
<dbReference type="PANTHER" id="PTHR30203">
    <property type="entry name" value="OUTER MEMBRANE CATION EFFLUX PROTEIN"/>
    <property type="match status" value="1"/>
</dbReference>
<evidence type="ECO:0008006" key="2">
    <source>
        <dbReference type="Google" id="ProtNLM"/>
    </source>
</evidence>
<dbReference type="Gene3D" id="2.20.200.10">
    <property type="entry name" value="Outer membrane efflux proteins (OEP)"/>
    <property type="match status" value="1"/>
</dbReference>